<reference evidence="2" key="1">
    <citation type="journal article" date="2019" name="Int. J. Syst. Evol. Microbiol.">
        <title>The Global Catalogue of Microorganisms (GCM) 10K type strain sequencing project: providing services to taxonomists for standard genome sequencing and annotation.</title>
        <authorList>
            <consortium name="The Broad Institute Genomics Platform"/>
            <consortium name="The Broad Institute Genome Sequencing Center for Infectious Disease"/>
            <person name="Wu L."/>
            <person name="Ma J."/>
        </authorList>
    </citation>
    <scope>NUCLEOTIDE SEQUENCE [LARGE SCALE GENOMIC DNA]</scope>
    <source>
        <strain evidence="2">KACC 11904</strain>
    </source>
</reference>
<keyword evidence="2" id="KW-1185">Reference proteome</keyword>
<dbReference type="RefSeq" id="WP_270879540.1">
    <property type="nucleotide sequence ID" value="NZ_JAQFVF010000025.1"/>
</dbReference>
<dbReference type="EMBL" id="JBHSMJ010000031">
    <property type="protein sequence ID" value="MFC5451139.1"/>
    <property type="molecule type" value="Genomic_DNA"/>
</dbReference>
<sequence length="160" mass="18396">MFNYKAEAKALGYLKTTYQEDFIIDSVTYEKQFGERAGSYYITGRPTANKDIEFSMHVGQDFKVSDDSYKESKWRNDSIQEYAPLIDVLSPGFRSYAVNLPINEGLINKYNIETKYGDIRNQDENNEEYLYMGSSVDAGFNEQQALESGYRAAQFMKQGT</sequence>
<comment type="caution">
    <text evidence="1">The sequence shown here is derived from an EMBL/GenBank/DDBJ whole genome shotgun (WGS) entry which is preliminary data.</text>
</comment>
<proteinExistence type="predicted"/>
<gene>
    <name evidence="1" type="ORF">ACFPOG_23165</name>
</gene>
<name>A0ABW0KCI6_9BACL</name>
<protein>
    <submittedName>
        <fullName evidence="1">Uncharacterized protein</fullName>
    </submittedName>
</protein>
<accession>A0ABW0KCI6</accession>
<dbReference type="Proteomes" id="UP001596044">
    <property type="component" value="Unassembled WGS sequence"/>
</dbReference>
<organism evidence="1 2">
    <name type="scientific">Paenibacillus aestuarii</name>
    <dbReference type="NCBI Taxonomy" id="516965"/>
    <lineage>
        <taxon>Bacteria</taxon>
        <taxon>Bacillati</taxon>
        <taxon>Bacillota</taxon>
        <taxon>Bacilli</taxon>
        <taxon>Bacillales</taxon>
        <taxon>Paenibacillaceae</taxon>
        <taxon>Paenibacillus</taxon>
    </lineage>
</organism>
<evidence type="ECO:0000313" key="1">
    <source>
        <dbReference type="EMBL" id="MFC5451139.1"/>
    </source>
</evidence>
<evidence type="ECO:0000313" key="2">
    <source>
        <dbReference type="Proteomes" id="UP001596044"/>
    </source>
</evidence>